<comment type="caution">
    <text evidence="2">The sequence shown here is derived from an EMBL/GenBank/DDBJ whole genome shotgun (WGS) entry which is preliminary data.</text>
</comment>
<dbReference type="SMART" id="SM00869">
    <property type="entry name" value="Autotransporter"/>
    <property type="match status" value="1"/>
</dbReference>
<dbReference type="EMBL" id="JACOGA010000004">
    <property type="protein sequence ID" value="MBC3873086.1"/>
    <property type="molecule type" value="Genomic_DNA"/>
</dbReference>
<dbReference type="InterPro" id="IPR005546">
    <property type="entry name" value="Autotransporte_beta"/>
</dbReference>
<dbReference type="PANTHER" id="PTHR37494">
    <property type="entry name" value="HEMAGGLUTININ"/>
    <property type="match status" value="1"/>
</dbReference>
<reference evidence="2 3" key="1">
    <citation type="submission" date="2020-08" db="EMBL/GenBank/DDBJ databases">
        <title>Novel species isolated from subtropical streams in China.</title>
        <authorList>
            <person name="Lu H."/>
        </authorList>
    </citation>
    <scope>NUCLEOTIDE SEQUENCE [LARGE SCALE GENOMIC DNA]</scope>
    <source>
        <strain evidence="2 3">LX15W</strain>
    </source>
</reference>
<keyword evidence="3" id="KW-1185">Reference proteome</keyword>
<dbReference type="Gene3D" id="2.40.128.130">
    <property type="entry name" value="Autotransporter beta-domain"/>
    <property type="match status" value="1"/>
</dbReference>
<dbReference type="SUPFAM" id="SSF103515">
    <property type="entry name" value="Autotransporter"/>
    <property type="match status" value="1"/>
</dbReference>
<sequence length="2140" mass="217795">MMNIQHSDTFLNLAPTEGISRKSWITHFCLWMQYAIISALLLMLVSPTVALAQSTSGPPTANPFGTTVLENSVANVIPSQTVGTVDTIQITTPPTHGSLIVAGLNFVYTPASNYSGADSFFYTATNIAGISAPARVSITVSQVVPITYPVNATLTVNSINYLINPSITGNPSSIAISSPPSHGTASVSGLKILYTPSAGYIGADSLSYTATNTAGTSSASSVNITVNGLPPTANAVTASVFVNSSANSIPANLSGIASSIALIGSPGHGTASVSGLNIIYTPTPGYIGSDNFYYVASNFYGTSSIAVVNISVNGIPPIANTVNTTVLQNSSANLITSNITGTANSVAVASMPAHGSVSVNGLNFVYTPSATYVGTDVFTYSATNSYGTSATASVNIIVNGVPPSANSVSASVLQDSSSNTIASNVTGGATSLNLFSAPIHGTATVSGMNILYTPSPGFVGSDSFKYTASNAYGTSNIASISIDVNGIPAVANPISASVLQNSSGNTIISNITGNASSIALFSSPSNGTASVSGLSIIYTPTPGFVGVDNFKYTAINAYGVSSAASVSVTVNGIPPGVATVIASVLQNSGANSISTSITGSAASITLVSAPAHGTASVSGLNVIYTPAPDYVGSDTLQYSASNAYGVSNVGAINITVNGVAPVANALRASVLQNSSNNAIPASVSGSVTSLTLAGAPSHGTATISGLNIIYTPTSGYVGTDSLRYTATNAYGTSVAADLIITVNGIPPIANPISASVLQNSSGNSIISNITGSASSIALFSTPSNGTASVSGMSIIYTPTPGFVGVDNFKYTAMNAYGVSSAATVSVTVNGIPPTVATVNASVLQNSSNNAIAASVSGSVTNLNLISAPSHGTATISGLNIIYTPTSGYVGTDSLKYTATNAYGTSAAADLIITVNGIAPIANAVTSTVAANSSNNPVNSNITGNASSIAIASSPLHGTASINGLNIVYTPTAGYAGPDSFSYTASNTYGTSAPAKITMTVNGIVPVASPITASVFANSSNNTIDSITSGGTTSLTIQNTPSSGTVNVKGMTFTYTPNAGFIGNDSFTYTAVNAFGSSAPATVSVQVKDTVPVANSVSVDVFLNSSANAINPNISGNASSLLIATSPAHGVATNRGLQIIYTPTAGFLGDDSFTYQAVNASGTSTAATVTVRVLATTPKANSVNANVLANSTNNVIPANTSGTVDSISLVSQPQHGSAQIVGSSISYTPAHDYVGNDSFNYTATNTFGSSVPATVTITVNPMNPIANAISANVNSNSVNNLISTSTGGSVNSVRIETTPANGTVSVNGLNLIYTPRTGFAGVDTFSYSAAFDNTRSTTASVTVTVINSTIPVANAIDTTVDANSSNNQIAASITGTATSISLKSSASHGTASVEGLKIIYTPTSNFAGLDTFSYAATNAAGTSEVALITINVKGVIPTARPVSATVLSNSSNNAITSSILGDASSIVLGSAPAHGTVSISGLVMSYTPQTDFIGSDSFTYLAKNAFGSSSPALVSIQVNIDPALAVPVTNPVNAEVLTNSSANTVAANITGTYKQINITKAATHGTVSINGNNFSYTPAKDYTGGDSFSYVALNISGSSNEALVSITVKPVAPVAKPVSAIVESNQANAQIRPDISNNTDRIALDTPASHGTVTISGLEFRYTPALNFVGADSFTYVAVNAAGNSSPATVSITVKAKAPVVSNASIQVLAGSSASLELANLVSQTGGAPVSFSILTQPTHGSATLVGTRLTVNAHLNYAGTDQLSIVANANGQASNTAVIAITVTARPDPSKNPAVQALQTSKAAVITQFERLQLENFNARLTEIATQNSGLRSKEDRKKNEDACNKVSLWAGGLNSFSTIAADYEIKQQNGGASFGGDRCLGSPDSVLGFGVGYANSRGELRGLNTNINANARNVANYGQIKPLPFFNFSWVLGINDINSDYTRTTEQINDTMAWAAPPAFGIMTGAPANTTQHSGKWSGKQKLGSSSIGFDITFTDFKMSPYLRLDRSAVTIGAYTESGDPRSALHYQEQSFNSQRTTLGMNTETSVKTSVGELTPRLRFEYQKDVSKRDDVKINYVDNPDSTPYIINGSKQNRNLIHMGIGGDLLLDSGWVIIFNYGYYRASEGNHSNAIRLRLSYRL</sequence>
<evidence type="ECO:0000259" key="1">
    <source>
        <dbReference type="PROSITE" id="PS51208"/>
    </source>
</evidence>
<dbReference type="RefSeq" id="WP_186941124.1">
    <property type="nucleotide sequence ID" value="NZ_JACOGA010000004.1"/>
</dbReference>
<gene>
    <name evidence="2" type="ORF">H8K55_05765</name>
</gene>
<organism evidence="2 3">
    <name type="scientific">Undibacterium flavidum</name>
    <dbReference type="NCBI Taxonomy" id="2762297"/>
    <lineage>
        <taxon>Bacteria</taxon>
        <taxon>Pseudomonadati</taxon>
        <taxon>Pseudomonadota</taxon>
        <taxon>Betaproteobacteria</taxon>
        <taxon>Burkholderiales</taxon>
        <taxon>Oxalobacteraceae</taxon>
        <taxon>Undibacterium</taxon>
    </lineage>
</organism>
<name>A0ABR6Y8Y6_9BURK</name>
<dbReference type="NCBIfam" id="NF012211">
    <property type="entry name" value="tand_rpt_95"/>
    <property type="match status" value="3"/>
</dbReference>
<dbReference type="Pfam" id="PF17963">
    <property type="entry name" value="Big_9"/>
    <property type="match status" value="20"/>
</dbReference>
<evidence type="ECO:0000313" key="3">
    <source>
        <dbReference type="Proteomes" id="UP000624279"/>
    </source>
</evidence>
<dbReference type="Pfam" id="PF03797">
    <property type="entry name" value="Autotransporter"/>
    <property type="match status" value="1"/>
</dbReference>
<dbReference type="InterPro" id="IPR036709">
    <property type="entry name" value="Autotransporte_beta_dom_sf"/>
</dbReference>
<dbReference type="PANTHER" id="PTHR37494:SF1">
    <property type="entry name" value="STAPHYLOCOCCUS AUREUS SURFACE PROTEIN A"/>
    <property type="match status" value="1"/>
</dbReference>
<evidence type="ECO:0000313" key="2">
    <source>
        <dbReference type="EMBL" id="MBC3873086.1"/>
    </source>
</evidence>
<feature type="domain" description="Autotransporter" evidence="1">
    <location>
        <begin position="1842"/>
        <end position="2140"/>
    </location>
</feature>
<proteinExistence type="predicted"/>
<dbReference type="PROSITE" id="PS51208">
    <property type="entry name" value="AUTOTRANSPORTER"/>
    <property type="match status" value="1"/>
</dbReference>
<protein>
    <submittedName>
        <fullName evidence="2">Tandem-95 repeat protein</fullName>
    </submittedName>
</protein>
<dbReference type="Gene3D" id="2.60.40.3440">
    <property type="match status" value="17"/>
</dbReference>
<dbReference type="Proteomes" id="UP000624279">
    <property type="component" value="Unassembled WGS sequence"/>
</dbReference>
<dbReference type="Gene3D" id="2.60.40.2810">
    <property type="match status" value="2"/>
</dbReference>
<accession>A0ABR6Y8Y6</accession>